<reference evidence="1 2" key="1">
    <citation type="submission" date="2016-07" db="EMBL/GenBank/DDBJ databases">
        <title>Multiple horizontal gene transfer events from other fungi enriched the ability of initially mycotrophic Trichoderma (Ascomycota) to feed on dead plant biomass.</title>
        <authorList>
            <consortium name="DOE Joint Genome Institute"/>
            <person name="Aerts A."/>
            <person name="Atanasova L."/>
            <person name="Chenthamara K."/>
            <person name="Zhang J."/>
            <person name="Grujic M."/>
            <person name="Henrissat B."/>
            <person name="Kuo A."/>
            <person name="Salamov A."/>
            <person name="Lipzen A."/>
            <person name="Labutti K."/>
            <person name="Barry K."/>
            <person name="Miao Y."/>
            <person name="Rahimi M.J."/>
            <person name="Shen Q."/>
            <person name="Grigoriev I.V."/>
            <person name="Kubicek C.P."/>
            <person name="Druzhinina I.S."/>
        </authorList>
    </citation>
    <scope>NUCLEOTIDE SEQUENCE [LARGE SCALE GENOMIC DNA]</scope>
    <source>
        <strain evidence="1 2">ATCC 18648</strain>
    </source>
</reference>
<evidence type="ECO:0000313" key="2">
    <source>
        <dbReference type="Proteomes" id="UP000240760"/>
    </source>
</evidence>
<organism evidence="1 2">
    <name type="scientific">Trichoderma longibrachiatum ATCC 18648</name>
    <dbReference type="NCBI Taxonomy" id="983965"/>
    <lineage>
        <taxon>Eukaryota</taxon>
        <taxon>Fungi</taxon>
        <taxon>Dikarya</taxon>
        <taxon>Ascomycota</taxon>
        <taxon>Pezizomycotina</taxon>
        <taxon>Sordariomycetes</taxon>
        <taxon>Hypocreomycetidae</taxon>
        <taxon>Hypocreales</taxon>
        <taxon>Hypocreaceae</taxon>
        <taxon>Trichoderma</taxon>
    </lineage>
</organism>
<name>A0A2T4C999_TRILO</name>
<dbReference type="AlphaFoldDB" id="A0A2T4C999"/>
<gene>
    <name evidence="1" type="ORF">M440DRAFT_252789</name>
</gene>
<protein>
    <submittedName>
        <fullName evidence="1">Uncharacterized protein</fullName>
    </submittedName>
</protein>
<proteinExistence type="predicted"/>
<dbReference type="Proteomes" id="UP000240760">
    <property type="component" value="Unassembled WGS sequence"/>
</dbReference>
<dbReference type="EMBL" id="KZ679129">
    <property type="protein sequence ID" value="PTB78098.1"/>
    <property type="molecule type" value="Genomic_DNA"/>
</dbReference>
<accession>A0A2T4C999</accession>
<keyword evidence="2" id="KW-1185">Reference proteome</keyword>
<evidence type="ECO:0000313" key="1">
    <source>
        <dbReference type="EMBL" id="PTB78098.1"/>
    </source>
</evidence>
<sequence length="134" mass="14231">MSRTGLSGLCSPYPCHSACIPIGTSANAAHCSPEDVCLGALQTTPCYLSESCRVRHHARRLQPIPNSSVSQKQAMEMGQCTLTPSLKVKSLAPRYACMYEGSSQILLRARACEACACATDGASSEQPSLQLHTS</sequence>